<evidence type="ECO:0000259" key="5">
    <source>
        <dbReference type="Pfam" id="PF13243"/>
    </source>
</evidence>
<dbReference type="GO" id="GO:0005811">
    <property type="term" value="C:lipid droplet"/>
    <property type="evidence" value="ECO:0007669"/>
    <property type="project" value="InterPro"/>
</dbReference>
<dbReference type="SFLD" id="SFLDG01016">
    <property type="entry name" value="Prenyltransferase_Like_2"/>
    <property type="match status" value="1"/>
</dbReference>
<dbReference type="OrthoDB" id="9758578at2"/>
<dbReference type="UniPathway" id="UPA00337"/>
<keyword evidence="8" id="KW-1185">Reference proteome</keyword>
<dbReference type="NCBIfam" id="TIGR01507">
    <property type="entry name" value="hopene_cyclase"/>
    <property type="match status" value="1"/>
</dbReference>
<dbReference type="InterPro" id="IPR008930">
    <property type="entry name" value="Terpenoid_cyclase/PrenylTrfase"/>
</dbReference>
<dbReference type="PANTHER" id="PTHR11764">
    <property type="entry name" value="TERPENE CYCLASE/MUTASE FAMILY MEMBER"/>
    <property type="match status" value="1"/>
</dbReference>
<name>A0A1E5LGR9_9BACI</name>
<feature type="domain" description="Squalene cyclase C-terminal" evidence="5">
    <location>
        <begin position="309"/>
        <end position="625"/>
    </location>
</feature>
<comment type="similarity">
    <text evidence="2">Belongs to the terpene cyclase/mutase family.</text>
</comment>
<dbReference type="InterPro" id="IPR018333">
    <property type="entry name" value="Squalene_cyclase"/>
</dbReference>
<dbReference type="InterPro" id="IPR006400">
    <property type="entry name" value="Hopene-cyclase"/>
</dbReference>
<dbReference type="STRING" id="1305675.BFG57_12800"/>
<gene>
    <name evidence="7" type="ORF">BFG57_12800</name>
</gene>
<evidence type="ECO:0000256" key="4">
    <source>
        <dbReference type="ARBA" id="ARBA00023235"/>
    </source>
</evidence>
<dbReference type="RefSeq" id="WP_069716737.1">
    <property type="nucleotide sequence ID" value="NZ_MJEH01000014.1"/>
</dbReference>
<dbReference type="NCBIfam" id="TIGR01787">
    <property type="entry name" value="squalene_cyclas"/>
    <property type="match status" value="1"/>
</dbReference>
<evidence type="ECO:0000313" key="7">
    <source>
        <dbReference type="EMBL" id="OEH93272.1"/>
    </source>
</evidence>
<protein>
    <submittedName>
        <fullName evidence="7">Squalene--hopene cyclase</fullName>
    </submittedName>
</protein>
<organism evidence="7 8">
    <name type="scientific">Bacillus solimangrovi</name>
    <dbReference type="NCBI Taxonomy" id="1305675"/>
    <lineage>
        <taxon>Bacteria</taxon>
        <taxon>Bacillati</taxon>
        <taxon>Bacillota</taxon>
        <taxon>Bacilli</taxon>
        <taxon>Bacillales</taxon>
        <taxon>Bacillaceae</taxon>
        <taxon>Bacillus</taxon>
    </lineage>
</organism>
<feature type="domain" description="Squalene cyclase N-terminal" evidence="6">
    <location>
        <begin position="9"/>
        <end position="296"/>
    </location>
</feature>
<dbReference type="AlphaFoldDB" id="A0A1E5LGR9"/>
<dbReference type="Pfam" id="PF13249">
    <property type="entry name" value="SQHop_cyclase_N"/>
    <property type="match status" value="1"/>
</dbReference>
<dbReference type="SUPFAM" id="SSF48239">
    <property type="entry name" value="Terpenoid cyclases/Protein prenyltransferases"/>
    <property type="match status" value="2"/>
</dbReference>
<proteinExistence type="inferred from homology"/>
<dbReference type="EMBL" id="MJEH01000014">
    <property type="protein sequence ID" value="OEH93272.1"/>
    <property type="molecule type" value="Genomic_DNA"/>
</dbReference>
<accession>A0A1E5LGR9</accession>
<comment type="pathway">
    <text evidence="1">Secondary metabolite biosynthesis; hopanoid biosynthesis.</text>
</comment>
<reference evidence="7 8" key="1">
    <citation type="submission" date="2016-08" db="EMBL/GenBank/DDBJ databases">
        <title>Genome of Bacillus solimangrovi GH2-4.</title>
        <authorList>
            <person name="Lim S."/>
            <person name="Kim B.-C."/>
        </authorList>
    </citation>
    <scope>NUCLEOTIDE SEQUENCE [LARGE SCALE GENOMIC DNA]</scope>
    <source>
        <strain evidence="7 8">GH2-4</strain>
    </source>
</reference>
<comment type="caution">
    <text evidence="7">The sequence shown here is derived from an EMBL/GenBank/DDBJ whole genome shotgun (WGS) entry which is preliminary data.</text>
</comment>
<evidence type="ECO:0000256" key="1">
    <source>
        <dbReference type="ARBA" id="ARBA00004999"/>
    </source>
</evidence>
<keyword evidence="4" id="KW-0413">Isomerase</keyword>
<dbReference type="PROSITE" id="PS01074">
    <property type="entry name" value="TERPENE_SYNTHASES"/>
    <property type="match status" value="1"/>
</dbReference>
<dbReference type="GO" id="GO:0016104">
    <property type="term" value="P:triterpenoid biosynthetic process"/>
    <property type="evidence" value="ECO:0007669"/>
    <property type="project" value="InterPro"/>
</dbReference>
<dbReference type="GO" id="GO:0016866">
    <property type="term" value="F:intramolecular transferase activity"/>
    <property type="evidence" value="ECO:0007669"/>
    <property type="project" value="InterPro"/>
</dbReference>
<dbReference type="Gene3D" id="1.50.10.20">
    <property type="match status" value="2"/>
</dbReference>
<dbReference type="InterPro" id="IPR002365">
    <property type="entry name" value="Terpene_synthase_CS"/>
</dbReference>
<dbReference type="Pfam" id="PF13243">
    <property type="entry name" value="SQHop_cyclase_C"/>
    <property type="match status" value="1"/>
</dbReference>
<keyword evidence="3" id="KW-0677">Repeat</keyword>
<sequence length="628" mass="72467">MKHSVQYEINRLVEKLTNEQLLDGSWNYPFETGITTDAYMIILLRTLEIDDEKLIQALVKRILSKQEENGVWKLFYDEEEGNLSETIVAYYALLYSGYLNENSMHLERPKQFILSNGGLEKGSMFLKIMLALTGQYPWPKRFPVPIETFLIPVSFPINFYDFSVYARANLTPIILLGNKKFQMKTDASPDLSNLYKQQRYEEDPIIEFNRKFEWQAFIKQLIQGLSSIVGKKDGLKKKSIEHAEQYMLTHLEPDGTFYSYFSSTFFMIFALMSIGYSKTHPTILKAVEGLKSMACEVEGELHIQYTTANVWNTSLIGYAMQEAGVSDEEEVIQRANNYLLTKQHYKFGDWVINNTNILPGGWGFSNINTINPDVDDTTASLRALLPMIMKHPQYLQVWNRGLHWTLSMQNEDGGWPAFERNVDKKLIRQLPVQGKELLLLDPSTADLTGRTLEFLCGSTNLNYDHPVIKRGIKWMENDQRKDGSWYGRWGICYIYGTWSALTGLRACGVSTQSNTIKKAVHWLESIQNDDGGWGESCYSDIYKRYIPLEESTLTHTAWALDSLIAVSSKPTRVIDHGIEYLIKNGNEQSWKTAYPKGQGMGRAFYIHYHSYRYIWPLLTLGHYKKKYL</sequence>
<evidence type="ECO:0000259" key="6">
    <source>
        <dbReference type="Pfam" id="PF13249"/>
    </source>
</evidence>
<evidence type="ECO:0000256" key="3">
    <source>
        <dbReference type="ARBA" id="ARBA00022737"/>
    </source>
</evidence>
<dbReference type="PANTHER" id="PTHR11764:SF20">
    <property type="entry name" value="LANOSTEROL SYNTHASE"/>
    <property type="match status" value="1"/>
</dbReference>
<dbReference type="Proteomes" id="UP000095209">
    <property type="component" value="Unassembled WGS sequence"/>
</dbReference>
<evidence type="ECO:0000256" key="2">
    <source>
        <dbReference type="ARBA" id="ARBA00009755"/>
    </source>
</evidence>
<dbReference type="InterPro" id="IPR032697">
    <property type="entry name" value="SQ_cyclase_N"/>
</dbReference>
<evidence type="ECO:0000313" key="8">
    <source>
        <dbReference type="Proteomes" id="UP000095209"/>
    </source>
</evidence>
<dbReference type="InterPro" id="IPR032696">
    <property type="entry name" value="SQ_cyclase_C"/>
</dbReference>